<evidence type="ECO:0000256" key="10">
    <source>
        <dbReference type="ARBA" id="ARBA00048679"/>
    </source>
</evidence>
<feature type="domain" description="Protein kinase" evidence="12">
    <location>
        <begin position="15"/>
        <end position="280"/>
    </location>
</feature>
<comment type="catalytic activity">
    <reaction evidence="9">
        <text>L-threonyl-[protein] + ATP = O-phospho-L-threonyl-[protein] + ADP + H(+)</text>
        <dbReference type="Rhea" id="RHEA:46608"/>
        <dbReference type="Rhea" id="RHEA-COMP:11060"/>
        <dbReference type="Rhea" id="RHEA-COMP:11605"/>
        <dbReference type="ChEBI" id="CHEBI:15378"/>
        <dbReference type="ChEBI" id="CHEBI:30013"/>
        <dbReference type="ChEBI" id="CHEBI:30616"/>
        <dbReference type="ChEBI" id="CHEBI:61977"/>
        <dbReference type="ChEBI" id="CHEBI:456216"/>
        <dbReference type="EC" id="2.7.11.1"/>
    </reaction>
</comment>
<protein>
    <recommendedName>
        <fullName evidence="1">non-specific serine/threonine protein kinase</fullName>
        <ecNumber evidence="1">2.7.11.1</ecNumber>
    </recommendedName>
</protein>
<feature type="compositionally biased region" description="Polar residues" evidence="11">
    <location>
        <begin position="392"/>
        <end position="411"/>
    </location>
</feature>
<dbReference type="InterPro" id="IPR050839">
    <property type="entry name" value="Rho-assoc_Ser/Thr_Kinase"/>
</dbReference>
<feature type="region of interest" description="Disordered" evidence="11">
    <location>
        <begin position="376"/>
        <end position="411"/>
    </location>
</feature>
<evidence type="ECO:0000256" key="9">
    <source>
        <dbReference type="ARBA" id="ARBA00047899"/>
    </source>
</evidence>
<evidence type="ECO:0000259" key="12">
    <source>
        <dbReference type="PROSITE" id="PS50011"/>
    </source>
</evidence>
<evidence type="ECO:0000256" key="3">
    <source>
        <dbReference type="ARBA" id="ARBA00022553"/>
    </source>
</evidence>
<evidence type="ECO:0000256" key="6">
    <source>
        <dbReference type="ARBA" id="ARBA00022777"/>
    </source>
</evidence>
<dbReference type="Gene3D" id="1.10.510.10">
    <property type="entry name" value="Transferase(Phosphotransferase) domain 1"/>
    <property type="match status" value="1"/>
</dbReference>
<dbReference type="Gene3D" id="3.30.200.20">
    <property type="entry name" value="Phosphorylase Kinase, domain 1"/>
    <property type="match status" value="1"/>
</dbReference>
<evidence type="ECO:0000259" key="13">
    <source>
        <dbReference type="PROSITE" id="PS51285"/>
    </source>
</evidence>
<keyword evidence="4" id="KW-0808">Transferase</keyword>
<dbReference type="InterPro" id="IPR011009">
    <property type="entry name" value="Kinase-like_dom_sf"/>
</dbReference>
<dbReference type="EMBL" id="MU620904">
    <property type="protein sequence ID" value="KAI8581705.1"/>
    <property type="molecule type" value="Genomic_DNA"/>
</dbReference>
<comment type="caution">
    <text evidence="14">The sequence shown here is derived from an EMBL/GenBank/DDBJ whole genome shotgun (WGS) entry which is preliminary data.</text>
</comment>
<dbReference type="PANTHER" id="PTHR22988">
    <property type="entry name" value="MYOTONIC DYSTROPHY S/T KINASE-RELATED"/>
    <property type="match status" value="1"/>
</dbReference>
<evidence type="ECO:0000256" key="5">
    <source>
        <dbReference type="ARBA" id="ARBA00022741"/>
    </source>
</evidence>
<dbReference type="RefSeq" id="XP_051446709.1">
    <property type="nucleotide sequence ID" value="XM_051587309.1"/>
</dbReference>
<dbReference type="SMART" id="SM00220">
    <property type="entry name" value="S_TKc"/>
    <property type="match status" value="1"/>
</dbReference>
<dbReference type="SUPFAM" id="SSF56112">
    <property type="entry name" value="Protein kinase-like (PK-like)"/>
    <property type="match status" value="1"/>
</dbReference>
<proteinExistence type="inferred from homology"/>
<dbReference type="PROSITE" id="PS50011">
    <property type="entry name" value="PROTEIN_KINASE_DOM"/>
    <property type="match status" value="1"/>
</dbReference>
<evidence type="ECO:0000256" key="8">
    <source>
        <dbReference type="ARBA" id="ARBA00038271"/>
    </source>
</evidence>
<dbReference type="AlphaFoldDB" id="A0AAD5EES6"/>
<evidence type="ECO:0000256" key="4">
    <source>
        <dbReference type="ARBA" id="ARBA00022679"/>
    </source>
</evidence>
<evidence type="ECO:0000256" key="7">
    <source>
        <dbReference type="ARBA" id="ARBA00022840"/>
    </source>
</evidence>
<reference evidence="14" key="2">
    <citation type="journal article" date="2022" name="Proc. Natl. Acad. Sci. U.S.A.">
        <title>Diploid-dominant life cycles characterize the early evolution of Fungi.</title>
        <authorList>
            <person name="Amses K.R."/>
            <person name="Simmons D.R."/>
            <person name="Longcore J.E."/>
            <person name="Mondo S.J."/>
            <person name="Seto K."/>
            <person name="Jeronimo G.H."/>
            <person name="Bonds A.E."/>
            <person name="Quandt C.A."/>
            <person name="Davis W.J."/>
            <person name="Chang Y."/>
            <person name="Federici B.A."/>
            <person name="Kuo A."/>
            <person name="LaButti K."/>
            <person name="Pangilinan J."/>
            <person name="Andreopoulos W."/>
            <person name="Tritt A."/>
            <person name="Riley R."/>
            <person name="Hundley H."/>
            <person name="Johnson J."/>
            <person name="Lipzen A."/>
            <person name="Barry K."/>
            <person name="Lang B.F."/>
            <person name="Cuomo C.A."/>
            <person name="Buchler N.E."/>
            <person name="Grigoriev I.V."/>
            <person name="Spatafora J.W."/>
            <person name="Stajich J.E."/>
            <person name="James T.Y."/>
        </authorList>
    </citation>
    <scope>NUCLEOTIDE SEQUENCE</scope>
    <source>
        <strain evidence="14">AG</strain>
    </source>
</reference>
<evidence type="ECO:0000313" key="14">
    <source>
        <dbReference type="EMBL" id="KAI8581705.1"/>
    </source>
</evidence>
<sequence>MVDTLKDLCLQLDDFEVIKPLAKGQFGTVHIVRSKLDDAVYAMKIQPKDDLLRQRETAFFMEERNVLAQGNEWMPQLYAAFQDSDNLYLVMEYAGGGDLFSVLDRTENLTFDEDEARFYIAEMVLAIENLHKLGYVHRDVKPQNILIDAHGHVKLADFGSCITLDNNGKVTSTTPVGTCDYISPEVLQAHEGNVQYGTEVDWWSVGIVLFEMLQELPPFYSDSVNETYRKIIFHEESLEFSDEYPISANAKDVISRFLCKKENRLGCNGNTEDIKSHPFFAGIDWDHIRESTPPFKPVLASPDDTSNFSVHEEEDEMPAATFPSRSTGRKELDGRNAPFIGYTFLENVGISINEPSSRDIPYNREEEIVRLKRQLESTFRTTRPPGLKMENSLDQPSLHSSQWISKTRLQP</sequence>
<dbReference type="SMART" id="SM00133">
    <property type="entry name" value="S_TK_X"/>
    <property type="match status" value="1"/>
</dbReference>
<keyword evidence="15" id="KW-1185">Reference proteome</keyword>
<dbReference type="Proteomes" id="UP001206595">
    <property type="component" value="Unassembled WGS sequence"/>
</dbReference>
<dbReference type="FunFam" id="1.10.510.10:FF:000751">
    <property type="entry name" value="Non-specific serine/threonine protein kinase"/>
    <property type="match status" value="1"/>
</dbReference>
<keyword evidence="7" id="KW-0067">ATP-binding</keyword>
<dbReference type="GO" id="GO:0005737">
    <property type="term" value="C:cytoplasm"/>
    <property type="evidence" value="ECO:0007669"/>
    <property type="project" value="TreeGrafter"/>
</dbReference>
<dbReference type="GO" id="GO:0005524">
    <property type="term" value="F:ATP binding"/>
    <property type="evidence" value="ECO:0007669"/>
    <property type="project" value="UniProtKB-KW"/>
</dbReference>
<dbReference type="PANTHER" id="PTHR22988:SF71">
    <property type="entry name" value="CITRON RHO-INTERACTING KINASE"/>
    <property type="match status" value="1"/>
</dbReference>
<name>A0AAD5EES6_UMBRA</name>
<dbReference type="GO" id="GO:0004674">
    <property type="term" value="F:protein serine/threonine kinase activity"/>
    <property type="evidence" value="ECO:0007669"/>
    <property type="project" value="UniProtKB-KW"/>
</dbReference>
<dbReference type="InterPro" id="IPR000719">
    <property type="entry name" value="Prot_kinase_dom"/>
</dbReference>
<dbReference type="InterPro" id="IPR000961">
    <property type="entry name" value="AGC-kinase_C"/>
</dbReference>
<evidence type="ECO:0000256" key="11">
    <source>
        <dbReference type="SAM" id="MobiDB-lite"/>
    </source>
</evidence>
<evidence type="ECO:0000256" key="1">
    <source>
        <dbReference type="ARBA" id="ARBA00012513"/>
    </source>
</evidence>
<keyword evidence="6" id="KW-0418">Kinase</keyword>
<dbReference type="EC" id="2.7.11.1" evidence="1"/>
<dbReference type="PROSITE" id="PS51285">
    <property type="entry name" value="AGC_KINASE_CTER"/>
    <property type="match status" value="1"/>
</dbReference>
<gene>
    <name evidence="14" type="ORF">K450DRAFT_230808</name>
</gene>
<dbReference type="GO" id="GO:0005856">
    <property type="term" value="C:cytoskeleton"/>
    <property type="evidence" value="ECO:0007669"/>
    <property type="project" value="TreeGrafter"/>
</dbReference>
<feature type="region of interest" description="Disordered" evidence="11">
    <location>
        <begin position="310"/>
        <end position="330"/>
    </location>
</feature>
<reference evidence="14" key="1">
    <citation type="submission" date="2021-06" db="EMBL/GenBank/DDBJ databases">
        <authorList>
            <consortium name="DOE Joint Genome Institute"/>
            <person name="Mondo S.J."/>
            <person name="Amses K.R."/>
            <person name="Simmons D.R."/>
            <person name="Longcore J.E."/>
            <person name="Seto K."/>
            <person name="Alves G.H."/>
            <person name="Bonds A.E."/>
            <person name="Quandt C.A."/>
            <person name="Davis W.J."/>
            <person name="Chang Y."/>
            <person name="Letcher P.M."/>
            <person name="Powell M.J."/>
            <person name="Kuo A."/>
            <person name="Labutti K."/>
            <person name="Pangilinan J."/>
            <person name="Andreopoulos W."/>
            <person name="Tritt A."/>
            <person name="Riley R."/>
            <person name="Hundley H."/>
            <person name="Johnson J."/>
            <person name="Lipzen A."/>
            <person name="Barry K."/>
            <person name="Berbee M.L."/>
            <person name="Buchler N.E."/>
            <person name="Grigoriev I.V."/>
            <person name="Spatafora J.W."/>
            <person name="Stajich J.E."/>
            <person name="James T.Y."/>
        </authorList>
    </citation>
    <scope>NUCLEOTIDE SEQUENCE</scope>
    <source>
        <strain evidence="14">AG</strain>
    </source>
</reference>
<evidence type="ECO:0000256" key="2">
    <source>
        <dbReference type="ARBA" id="ARBA00022527"/>
    </source>
</evidence>
<accession>A0AAD5EES6</accession>
<feature type="domain" description="AGC-kinase C-terminal" evidence="13">
    <location>
        <begin position="281"/>
        <end position="354"/>
    </location>
</feature>
<dbReference type="InterPro" id="IPR008271">
    <property type="entry name" value="Ser/Thr_kinase_AS"/>
</dbReference>
<organism evidence="14 15">
    <name type="scientific">Umbelopsis ramanniana AG</name>
    <dbReference type="NCBI Taxonomy" id="1314678"/>
    <lineage>
        <taxon>Eukaryota</taxon>
        <taxon>Fungi</taxon>
        <taxon>Fungi incertae sedis</taxon>
        <taxon>Mucoromycota</taxon>
        <taxon>Mucoromycotina</taxon>
        <taxon>Umbelopsidomycetes</taxon>
        <taxon>Umbelopsidales</taxon>
        <taxon>Umbelopsidaceae</taxon>
        <taxon>Umbelopsis</taxon>
    </lineage>
</organism>
<keyword evidence="2" id="KW-0723">Serine/threonine-protein kinase</keyword>
<dbReference type="PROSITE" id="PS00108">
    <property type="entry name" value="PROTEIN_KINASE_ST"/>
    <property type="match status" value="1"/>
</dbReference>
<dbReference type="GO" id="GO:0031032">
    <property type="term" value="P:actomyosin structure organization"/>
    <property type="evidence" value="ECO:0007669"/>
    <property type="project" value="TreeGrafter"/>
</dbReference>
<comment type="similarity">
    <text evidence="8">Belongs to the protein kinase superfamily. STE Ser/Thr protein kinase family. COT1 subfamily.</text>
</comment>
<dbReference type="GeneID" id="75912654"/>
<evidence type="ECO:0000313" key="15">
    <source>
        <dbReference type="Proteomes" id="UP001206595"/>
    </source>
</evidence>
<dbReference type="Pfam" id="PF00069">
    <property type="entry name" value="Pkinase"/>
    <property type="match status" value="1"/>
</dbReference>
<keyword evidence="3" id="KW-0597">Phosphoprotein</keyword>
<comment type="catalytic activity">
    <reaction evidence="10">
        <text>L-seryl-[protein] + ATP = O-phospho-L-seryl-[protein] + ADP + H(+)</text>
        <dbReference type="Rhea" id="RHEA:17989"/>
        <dbReference type="Rhea" id="RHEA-COMP:9863"/>
        <dbReference type="Rhea" id="RHEA-COMP:11604"/>
        <dbReference type="ChEBI" id="CHEBI:15378"/>
        <dbReference type="ChEBI" id="CHEBI:29999"/>
        <dbReference type="ChEBI" id="CHEBI:30616"/>
        <dbReference type="ChEBI" id="CHEBI:83421"/>
        <dbReference type="ChEBI" id="CHEBI:456216"/>
        <dbReference type="EC" id="2.7.11.1"/>
    </reaction>
</comment>
<keyword evidence="5" id="KW-0547">Nucleotide-binding</keyword>